<evidence type="ECO:0000256" key="1">
    <source>
        <dbReference type="ARBA" id="ARBA00004395"/>
    </source>
</evidence>
<dbReference type="PANTHER" id="PTHR13302:SF8">
    <property type="entry name" value="CONSERVED OLIGOMERIC GOLGI COMPLEX SUBUNIT 3"/>
    <property type="match status" value="1"/>
</dbReference>
<dbReference type="InterPro" id="IPR007265">
    <property type="entry name" value="COG_su3"/>
</dbReference>
<evidence type="ECO:0000313" key="13">
    <source>
        <dbReference type="Proteomes" id="UP000245783"/>
    </source>
</evidence>
<feature type="domain" description="Conserved oligomeric Golgi complex subunit 3 C-terminal" evidence="11">
    <location>
        <begin position="322"/>
        <end position="747"/>
    </location>
</feature>
<dbReference type="AlphaFoldDB" id="A0A316VTQ5"/>
<evidence type="ECO:0000256" key="4">
    <source>
        <dbReference type="ARBA" id="ARBA00022448"/>
    </source>
</evidence>
<feature type="region of interest" description="Disordered" evidence="9">
    <location>
        <begin position="812"/>
        <end position="831"/>
    </location>
</feature>
<reference evidence="12 13" key="1">
    <citation type="journal article" date="2018" name="Mol. Biol. Evol.">
        <title>Broad Genomic Sampling Reveals a Smut Pathogenic Ancestry of the Fungal Clade Ustilaginomycotina.</title>
        <authorList>
            <person name="Kijpornyongpan T."/>
            <person name="Mondo S.J."/>
            <person name="Barry K."/>
            <person name="Sandor L."/>
            <person name="Lee J."/>
            <person name="Lipzen A."/>
            <person name="Pangilinan J."/>
            <person name="LaButti K."/>
            <person name="Hainaut M."/>
            <person name="Henrissat B."/>
            <person name="Grigoriev I.V."/>
            <person name="Spatafora J.W."/>
            <person name="Aime M.C."/>
        </authorList>
    </citation>
    <scope>NUCLEOTIDE SEQUENCE [LARGE SCALE GENOMIC DNA]</scope>
    <source>
        <strain evidence="12 13">MCA 4658</strain>
    </source>
</reference>
<feature type="compositionally biased region" description="Basic and acidic residues" evidence="9">
    <location>
        <begin position="60"/>
        <end position="78"/>
    </location>
</feature>
<comment type="similarity">
    <text evidence="2">Belongs to the COG3 family.</text>
</comment>
<gene>
    <name evidence="12" type="ORF">IE81DRAFT_369517</name>
</gene>
<accession>A0A316VTQ5</accession>
<evidence type="ECO:0000256" key="3">
    <source>
        <dbReference type="ARBA" id="ARBA00020976"/>
    </source>
</evidence>
<organism evidence="12 13">
    <name type="scientific">Ceraceosorus guamensis</name>
    <dbReference type="NCBI Taxonomy" id="1522189"/>
    <lineage>
        <taxon>Eukaryota</taxon>
        <taxon>Fungi</taxon>
        <taxon>Dikarya</taxon>
        <taxon>Basidiomycota</taxon>
        <taxon>Ustilaginomycotina</taxon>
        <taxon>Exobasidiomycetes</taxon>
        <taxon>Ceraceosorales</taxon>
        <taxon>Ceraceosoraceae</taxon>
        <taxon>Ceraceosorus</taxon>
    </lineage>
</organism>
<dbReference type="RefSeq" id="XP_025366035.1">
    <property type="nucleotide sequence ID" value="XM_025517253.1"/>
</dbReference>
<evidence type="ECO:0000256" key="5">
    <source>
        <dbReference type="ARBA" id="ARBA00022927"/>
    </source>
</evidence>
<sequence length="978" mass="105757">MQSQAAHNPNTSAVQLDKWSRELAPLSDGARSSVNTLADWINKSLDGHKQDASAASAPRQSREDVQQDARMDISERTPRPSSPAQDTATAQPEPRTQDSLARPSLPTAPISDAPAFLSWYNAQQSHIASSSSSHHQDTIRALGEARERADETLSQLEAARIHVAELRAGAKFVQEGSEGLREEAESMAEKMDHLSTLSDELALRLSYFAILPSSTTFLSSPSLSLVLSPDFLYTLDRLDVGLQFLRAHPDYHDAAVYKMRFEHCVVRAGQLIRLHVTSTFKSVVGETLVKLKEWERSRWSKAGEKETQDQNALMDLADPVLHTLLYDRFNEEAQQMKPLLLELEKRSAPSAPAAASLDVSNHERDKQPPMDENALLADYAAKAKVESTEGDAAALQEDSASAAVFSAPEFDAMLMECRTAYFEARQTLLSGIVGSCVARIEAAAQTLASATASTSRAHASLLPPLVRQGLAFLAPVCESERSLYGRFFATQTAAEATFLSTLCGPLHDRVCSRVQRENNVAIVSQVCVALLEPADRLEHTALLSPLIRPMLKDAQAQLSMRARTLSLGPEIANFKPSADDLDYPTKLGGAAAAAHRRAQSSIGGAGLLEAAAEAEAARSRGASEASRDSKMGLARAQQEGNAATTSVRLFASPAPSVVRTWYTPVSRTLTMLSLLHIALPTKLFCELAMIAVDACRHALLHGAERMGSDGNSMMPGRIGATGRMDPPLFLLRHFLLLREMVASAELSTSAQGQGQPDRMAVALGDGNALQHSSSVIDFALLTSVVNALWATTSALLDPRGLLRGVASVDEEPALNRTRTPRSPSGPVDPAQSEALTRLEDAIKSASAQLVDVISSSVCLPVRVFMDQARRPKVAVPASPTTKPSKMSADKIKGAKEAFDTCARTTLSEVKLALAAYIEEERVIDSLVEPILTRIVQTYQAFVDVVQENTANAASEQQAPEIIPSPEEVQRELRKLIQR</sequence>
<evidence type="ECO:0000256" key="2">
    <source>
        <dbReference type="ARBA" id="ARBA00009936"/>
    </source>
</evidence>
<proteinExistence type="inferred from homology"/>
<dbReference type="OrthoDB" id="296793at2759"/>
<evidence type="ECO:0000313" key="12">
    <source>
        <dbReference type="EMBL" id="PWN38875.1"/>
    </source>
</evidence>
<dbReference type="GO" id="GO:0000139">
    <property type="term" value="C:Golgi membrane"/>
    <property type="evidence" value="ECO:0007669"/>
    <property type="project" value="UniProtKB-SubCell"/>
</dbReference>
<evidence type="ECO:0000256" key="6">
    <source>
        <dbReference type="ARBA" id="ARBA00023034"/>
    </source>
</evidence>
<dbReference type="Pfam" id="PF20671">
    <property type="entry name" value="COG3_C"/>
    <property type="match status" value="1"/>
</dbReference>
<dbReference type="GO" id="GO:0005801">
    <property type="term" value="C:cis-Golgi network"/>
    <property type="evidence" value="ECO:0007669"/>
    <property type="project" value="InterPro"/>
</dbReference>
<feature type="region of interest" description="Disordered" evidence="9">
    <location>
        <begin position="47"/>
        <end position="108"/>
    </location>
</feature>
<evidence type="ECO:0000259" key="10">
    <source>
        <dbReference type="Pfam" id="PF04136"/>
    </source>
</evidence>
<dbReference type="PANTHER" id="PTHR13302">
    <property type="entry name" value="CONSERVED OLIGOMERIC GOLGI COMPLEX COMPONENT 3"/>
    <property type="match status" value="1"/>
</dbReference>
<dbReference type="Pfam" id="PF04136">
    <property type="entry name" value="COG3_N"/>
    <property type="match status" value="1"/>
</dbReference>
<keyword evidence="4" id="KW-0813">Transport</keyword>
<name>A0A316VTQ5_9BASI</name>
<dbReference type="GO" id="GO:0006891">
    <property type="term" value="P:intra-Golgi vesicle-mediated transport"/>
    <property type="evidence" value="ECO:0007669"/>
    <property type="project" value="TreeGrafter"/>
</dbReference>
<dbReference type="GO" id="GO:0006886">
    <property type="term" value="P:intracellular protein transport"/>
    <property type="evidence" value="ECO:0007669"/>
    <property type="project" value="InterPro"/>
</dbReference>
<evidence type="ECO:0000259" key="11">
    <source>
        <dbReference type="Pfam" id="PF20671"/>
    </source>
</evidence>
<keyword evidence="6" id="KW-0333">Golgi apparatus</keyword>
<dbReference type="InParanoid" id="A0A316VTQ5"/>
<dbReference type="GO" id="GO:0017119">
    <property type="term" value="C:Golgi transport complex"/>
    <property type="evidence" value="ECO:0007669"/>
    <property type="project" value="TreeGrafter"/>
</dbReference>
<dbReference type="EMBL" id="KZ819523">
    <property type="protein sequence ID" value="PWN38875.1"/>
    <property type="molecule type" value="Genomic_DNA"/>
</dbReference>
<keyword evidence="7" id="KW-0472">Membrane</keyword>
<keyword evidence="5" id="KW-0653">Protein transport</keyword>
<dbReference type="GO" id="GO:0007030">
    <property type="term" value="P:Golgi organization"/>
    <property type="evidence" value="ECO:0007669"/>
    <property type="project" value="TreeGrafter"/>
</dbReference>
<dbReference type="InterPro" id="IPR048685">
    <property type="entry name" value="COG3_C"/>
</dbReference>
<dbReference type="GeneID" id="37039123"/>
<protein>
    <recommendedName>
        <fullName evidence="3">Conserved oligomeric Golgi complex subunit 3</fullName>
    </recommendedName>
    <alternativeName>
        <fullName evidence="8">Component of oligomeric Golgi complex 3</fullName>
    </alternativeName>
</protein>
<dbReference type="Proteomes" id="UP000245783">
    <property type="component" value="Unassembled WGS sequence"/>
</dbReference>
<evidence type="ECO:0000256" key="9">
    <source>
        <dbReference type="SAM" id="MobiDB-lite"/>
    </source>
</evidence>
<comment type="subcellular location">
    <subcellularLocation>
        <location evidence="1">Golgi apparatus membrane</location>
        <topology evidence="1">Peripheral membrane protein</topology>
    </subcellularLocation>
</comment>
<evidence type="ECO:0000256" key="8">
    <source>
        <dbReference type="ARBA" id="ARBA00031339"/>
    </source>
</evidence>
<evidence type="ECO:0000256" key="7">
    <source>
        <dbReference type="ARBA" id="ARBA00023136"/>
    </source>
</evidence>
<dbReference type="STRING" id="1522189.A0A316VTQ5"/>
<dbReference type="InterPro" id="IPR048320">
    <property type="entry name" value="COG3_N"/>
</dbReference>
<feature type="domain" description="Conserved oligomeric Golgi complex subunit 3 N-terminal" evidence="10">
    <location>
        <begin position="141"/>
        <end position="281"/>
    </location>
</feature>
<feature type="region of interest" description="Disordered" evidence="9">
    <location>
        <begin position="618"/>
        <end position="639"/>
    </location>
</feature>
<keyword evidence="13" id="KW-1185">Reference proteome</keyword>